<dbReference type="InterPro" id="IPR050463">
    <property type="entry name" value="Gfo/Idh/MocA_oxidrdct_glycsds"/>
</dbReference>
<dbReference type="GO" id="GO:0016491">
    <property type="term" value="F:oxidoreductase activity"/>
    <property type="evidence" value="ECO:0007669"/>
    <property type="project" value="UniProtKB-KW"/>
</dbReference>
<dbReference type="PANTHER" id="PTHR43818:SF11">
    <property type="entry name" value="BCDNA.GH03377"/>
    <property type="match status" value="1"/>
</dbReference>
<feature type="domain" description="Gfo/Idh/MocA-like oxidoreductase N-terminal" evidence="2">
    <location>
        <begin position="79"/>
        <end position="173"/>
    </location>
</feature>
<dbReference type="Pfam" id="PF01408">
    <property type="entry name" value="GFO_IDH_MocA"/>
    <property type="match status" value="1"/>
</dbReference>
<evidence type="ECO:0000313" key="5">
    <source>
        <dbReference type="Proteomes" id="UP000236728"/>
    </source>
</evidence>
<dbReference type="Pfam" id="PF22725">
    <property type="entry name" value="GFO_IDH_MocA_C3"/>
    <property type="match status" value="1"/>
</dbReference>
<dbReference type="Gene3D" id="3.30.360.10">
    <property type="entry name" value="Dihydrodipicolinate Reductase, domain 2"/>
    <property type="match status" value="1"/>
</dbReference>
<proteinExistence type="predicted"/>
<dbReference type="GO" id="GO:0000166">
    <property type="term" value="F:nucleotide binding"/>
    <property type="evidence" value="ECO:0007669"/>
    <property type="project" value="InterPro"/>
</dbReference>
<feature type="domain" description="GFO/IDH/MocA-like oxidoreductase" evidence="3">
    <location>
        <begin position="187"/>
        <end position="321"/>
    </location>
</feature>
<accession>A0A1H6CIU0</accession>
<protein>
    <submittedName>
        <fullName evidence="4">Predicted dehydrogenase</fullName>
    </submittedName>
</protein>
<keyword evidence="1" id="KW-0560">Oxidoreductase</keyword>
<gene>
    <name evidence="4" type="ORF">SAMN05421819_4601</name>
</gene>
<evidence type="ECO:0000313" key="4">
    <source>
        <dbReference type="EMBL" id="SEG72842.1"/>
    </source>
</evidence>
<evidence type="ECO:0000259" key="3">
    <source>
        <dbReference type="Pfam" id="PF22725"/>
    </source>
</evidence>
<dbReference type="RefSeq" id="WP_235011815.1">
    <property type="nucleotide sequence ID" value="NZ_FNVA01000013.1"/>
</dbReference>
<dbReference type="InterPro" id="IPR006311">
    <property type="entry name" value="TAT_signal"/>
</dbReference>
<dbReference type="Gene3D" id="3.40.50.720">
    <property type="entry name" value="NAD(P)-binding Rossmann-like Domain"/>
    <property type="match status" value="1"/>
</dbReference>
<organism evidence="4 5">
    <name type="scientific">Bryocella elongata</name>
    <dbReference type="NCBI Taxonomy" id="863522"/>
    <lineage>
        <taxon>Bacteria</taxon>
        <taxon>Pseudomonadati</taxon>
        <taxon>Acidobacteriota</taxon>
        <taxon>Terriglobia</taxon>
        <taxon>Terriglobales</taxon>
        <taxon>Acidobacteriaceae</taxon>
        <taxon>Bryocella</taxon>
    </lineage>
</organism>
<dbReference type="SUPFAM" id="SSF55347">
    <property type="entry name" value="Glyceraldehyde-3-phosphate dehydrogenase-like, C-terminal domain"/>
    <property type="match status" value="1"/>
</dbReference>
<evidence type="ECO:0000259" key="2">
    <source>
        <dbReference type="Pfam" id="PF01408"/>
    </source>
</evidence>
<dbReference type="AlphaFoldDB" id="A0A1H6CIU0"/>
<keyword evidence="5" id="KW-1185">Reference proteome</keyword>
<dbReference type="InterPro" id="IPR055170">
    <property type="entry name" value="GFO_IDH_MocA-like_dom"/>
</dbReference>
<dbReference type="PANTHER" id="PTHR43818">
    <property type="entry name" value="BCDNA.GH03377"/>
    <property type="match status" value="1"/>
</dbReference>
<dbReference type="PROSITE" id="PS51318">
    <property type="entry name" value="TAT"/>
    <property type="match status" value="1"/>
</dbReference>
<evidence type="ECO:0000256" key="1">
    <source>
        <dbReference type="ARBA" id="ARBA00023002"/>
    </source>
</evidence>
<sequence>MTSRSSDRRSFLKTMGSASAFSMMPAAALAHGFEGRPIAHEVALPAAQDLAAPKYTINFAVAGMSHDHIYGMVGAIERGGGKLVAIQSDEPAKLAMFSKRYPSVKVVKTEDEILNDKSIQLVLSSKIASERAPLGVRAMRAGKDFLSDKPGATTLEQLAEIRKTIAATGRIYAILCSERLEVKAAVKAGELVKAGAIGKVIQTINIAPHQIIQHSGDAGGGVPRPDWFWNPDQYGGILCDIGSHQVDQFLYYTGSTEAEVVESQIANVAHPEHPRFQDFGDMVLRGNKGCGYVRLDWFTPDGLGTWGDGRLFILGTQGYIELRKYTNVAVSHTGNNLFLVDAKEARYMDCNSLTLPFGPQFVADVVNRTHIAQDQTQCLLAAELVIRAQKQAKLIHLQA</sequence>
<dbReference type="Proteomes" id="UP000236728">
    <property type="component" value="Unassembled WGS sequence"/>
</dbReference>
<dbReference type="InterPro" id="IPR036291">
    <property type="entry name" value="NAD(P)-bd_dom_sf"/>
</dbReference>
<reference evidence="4 5" key="1">
    <citation type="submission" date="2016-10" db="EMBL/GenBank/DDBJ databases">
        <authorList>
            <person name="de Groot N.N."/>
        </authorList>
    </citation>
    <scope>NUCLEOTIDE SEQUENCE [LARGE SCALE GENOMIC DNA]</scope>
    <source>
        <strain evidence="4 5">DSM 22489</strain>
    </source>
</reference>
<dbReference type="EMBL" id="FNVA01000013">
    <property type="protein sequence ID" value="SEG72842.1"/>
    <property type="molecule type" value="Genomic_DNA"/>
</dbReference>
<dbReference type="SUPFAM" id="SSF51735">
    <property type="entry name" value="NAD(P)-binding Rossmann-fold domains"/>
    <property type="match status" value="1"/>
</dbReference>
<name>A0A1H6CIU0_9BACT</name>
<dbReference type="InterPro" id="IPR000683">
    <property type="entry name" value="Gfo/Idh/MocA-like_OxRdtase_N"/>
</dbReference>